<dbReference type="OrthoDB" id="10012212at2759"/>
<evidence type="ECO:0000256" key="8">
    <source>
        <dbReference type="SAM" id="Phobius"/>
    </source>
</evidence>
<dbReference type="Pfam" id="PF05620">
    <property type="entry name" value="TMEM208_SND2"/>
    <property type="match status" value="1"/>
</dbReference>
<dbReference type="Proteomes" id="UP000094527">
    <property type="component" value="Unassembled WGS sequence"/>
</dbReference>
<dbReference type="EMBL" id="LJIJ01000017">
    <property type="protein sequence ID" value="ODN05726.1"/>
    <property type="molecule type" value="Genomic_DNA"/>
</dbReference>
<name>A0A1D2NLA2_ORCCI</name>
<comment type="caution">
    <text evidence="9">The sequence shown here is derived from an EMBL/GenBank/DDBJ whole genome shotgun (WGS) entry which is preliminary data.</text>
</comment>
<evidence type="ECO:0000313" key="10">
    <source>
        <dbReference type="Proteomes" id="UP000094527"/>
    </source>
</evidence>
<dbReference type="STRING" id="48709.A0A1D2NLA2"/>
<dbReference type="GO" id="GO:0006624">
    <property type="term" value="P:vacuolar protein processing"/>
    <property type="evidence" value="ECO:0007669"/>
    <property type="project" value="TreeGrafter"/>
</dbReference>
<keyword evidence="7 8" id="KW-0472">Membrane</keyword>
<feature type="transmembrane region" description="Helical" evidence="8">
    <location>
        <begin position="33"/>
        <end position="51"/>
    </location>
</feature>
<dbReference type="AlphaFoldDB" id="A0A1D2NLA2"/>
<dbReference type="GO" id="GO:0005789">
    <property type="term" value="C:endoplasmic reticulum membrane"/>
    <property type="evidence" value="ECO:0007669"/>
    <property type="project" value="UniProtKB-SubCell"/>
</dbReference>
<dbReference type="GO" id="GO:0005773">
    <property type="term" value="C:vacuole"/>
    <property type="evidence" value="ECO:0007669"/>
    <property type="project" value="GOC"/>
</dbReference>
<comment type="similarity">
    <text evidence="2">Belongs to the TMEM208 family.</text>
</comment>
<keyword evidence="6 8" id="KW-1133">Transmembrane helix</keyword>
<dbReference type="PANTHER" id="PTHR13505">
    <property type="entry name" value="TRANSMEMBRANE PROTEIN 208"/>
    <property type="match status" value="1"/>
</dbReference>
<organism evidence="9 10">
    <name type="scientific">Orchesella cincta</name>
    <name type="common">Springtail</name>
    <name type="synonym">Podura cincta</name>
    <dbReference type="NCBI Taxonomy" id="48709"/>
    <lineage>
        <taxon>Eukaryota</taxon>
        <taxon>Metazoa</taxon>
        <taxon>Ecdysozoa</taxon>
        <taxon>Arthropoda</taxon>
        <taxon>Hexapoda</taxon>
        <taxon>Collembola</taxon>
        <taxon>Entomobryomorpha</taxon>
        <taxon>Entomobryoidea</taxon>
        <taxon>Orchesellidae</taxon>
        <taxon>Orchesellinae</taxon>
        <taxon>Orchesella</taxon>
    </lineage>
</organism>
<evidence type="ECO:0000256" key="6">
    <source>
        <dbReference type="ARBA" id="ARBA00022989"/>
    </source>
</evidence>
<keyword evidence="5" id="KW-0256">Endoplasmic reticulum</keyword>
<accession>A0A1D2NLA2</accession>
<evidence type="ECO:0000313" key="9">
    <source>
        <dbReference type="EMBL" id="ODN05726.1"/>
    </source>
</evidence>
<evidence type="ECO:0000256" key="3">
    <source>
        <dbReference type="ARBA" id="ARBA00015033"/>
    </source>
</evidence>
<evidence type="ECO:0000256" key="5">
    <source>
        <dbReference type="ARBA" id="ARBA00022824"/>
    </source>
</evidence>
<evidence type="ECO:0000256" key="1">
    <source>
        <dbReference type="ARBA" id="ARBA00004477"/>
    </source>
</evidence>
<comment type="subcellular location">
    <subcellularLocation>
        <location evidence="1">Endoplasmic reticulum membrane</location>
        <topology evidence="1">Multi-pass membrane protein</topology>
    </subcellularLocation>
</comment>
<feature type="transmembrane region" description="Helical" evidence="8">
    <location>
        <begin position="57"/>
        <end position="77"/>
    </location>
</feature>
<keyword evidence="10" id="KW-1185">Reference proteome</keyword>
<dbReference type="OMA" id="PIRAGWM"/>
<reference evidence="9 10" key="1">
    <citation type="journal article" date="2016" name="Genome Biol. Evol.">
        <title>Gene Family Evolution Reflects Adaptation to Soil Environmental Stressors in the Genome of the Collembolan Orchesella cincta.</title>
        <authorList>
            <person name="Faddeeva-Vakhrusheva A."/>
            <person name="Derks M.F."/>
            <person name="Anvar S.Y."/>
            <person name="Agamennone V."/>
            <person name="Suring W."/>
            <person name="Smit S."/>
            <person name="van Straalen N.M."/>
            <person name="Roelofs D."/>
        </authorList>
    </citation>
    <scope>NUCLEOTIDE SEQUENCE [LARGE SCALE GENOMIC DNA]</scope>
    <source>
        <tissue evidence="9">Mixed pool</tissue>
    </source>
</reference>
<dbReference type="PANTHER" id="PTHR13505:SF7">
    <property type="entry name" value="TRANSMEMBRANE PROTEIN 208"/>
    <property type="match status" value="1"/>
</dbReference>
<proteinExistence type="inferred from homology"/>
<gene>
    <name evidence="9" type="ORF">Ocin01_00921</name>
</gene>
<keyword evidence="4 8" id="KW-0812">Transmembrane</keyword>
<evidence type="ECO:0000256" key="4">
    <source>
        <dbReference type="ARBA" id="ARBA00022692"/>
    </source>
</evidence>
<evidence type="ECO:0000256" key="7">
    <source>
        <dbReference type="ARBA" id="ARBA00023136"/>
    </source>
</evidence>
<sequence length="172" mass="19416">MVVMTQKKGKEGTKGSKQIVEENTTTLAFYRNMIGGSLIGYLVLTLIFSGFGGWDVFFLVFGSLMNGACLYFMMFMARATYSESGGLLDSGVDLNMEAGIAEHVKDVIILTSACQVLSFFSNYFWLLWLLVPLKAAYYAWSKVISPWVFAPAPEQTPADEKKQRKMERRMRR</sequence>
<evidence type="ECO:0000256" key="2">
    <source>
        <dbReference type="ARBA" id="ARBA00009950"/>
    </source>
</evidence>
<dbReference type="InterPro" id="IPR008506">
    <property type="entry name" value="SND2/TMEM208"/>
</dbReference>
<protein>
    <recommendedName>
        <fullName evidence="3">Transmembrane protein 208</fullName>
    </recommendedName>
</protein>